<evidence type="ECO:0000313" key="3">
    <source>
        <dbReference type="EMBL" id="KAK5112244.1"/>
    </source>
</evidence>
<dbReference type="PROSITE" id="PS50097">
    <property type="entry name" value="BTB"/>
    <property type="match status" value="1"/>
</dbReference>
<dbReference type="InterPro" id="IPR011333">
    <property type="entry name" value="SKP1/BTB/POZ_sf"/>
</dbReference>
<name>A0AAN7TE08_9PEZI</name>
<dbReference type="PANTHER" id="PTHR47843:SF2">
    <property type="entry name" value="BTB DOMAIN-CONTAINING PROTEIN"/>
    <property type="match status" value="1"/>
</dbReference>
<comment type="caution">
    <text evidence="3">The sequence shown here is derived from an EMBL/GenBank/DDBJ whole genome shotgun (WGS) entry which is preliminary data.</text>
</comment>
<dbReference type="CDD" id="cd18186">
    <property type="entry name" value="BTB_POZ_ZBTB_KLHL-like"/>
    <property type="match status" value="1"/>
</dbReference>
<feature type="region of interest" description="Disordered" evidence="1">
    <location>
        <begin position="422"/>
        <end position="442"/>
    </location>
</feature>
<dbReference type="Proteomes" id="UP001310890">
    <property type="component" value="Unassembled WGS sequence"/>
</dbReference>
<sequence length="453" mass="49446">MDEAKTTHKRLLSGPTVDVYVGKDMRKWTLHRNLLCHHSSYFEVEFEGHEVPRRPQAQQGNSGDGDGEHSGQKVELLDEDPRGFELLVKWLYQGELEDHSLSTDEEHYEYAVACQKLHHICATLSMPALQNRATDHYRAALHAAQLVPDADEINEIYRSSAAGSRMRKLMTRIAARQIMDPEAEKDAASYRGCFEGNVEFAVEMVNAIRVMSGGMLFEDPTGGEEVCTTPCVPNHAGLHLLPVELPTEKRTPRKLALNPPRTPTPDAGANRRGAIIRHNQNATTKPDAKSSVATKQPLPNGASQSQPPHPLRNPQELNPNAQANSLAHLQSSLKPPTAPSSSSRSSNSSGPRKLTRTPAKQLNGINESSVLGKRRGTEGGSKRTAQRSIGAASVDGRPRQVSQGVIGIVQRWNGVNGIHTGDKFGGAEGAENSPPPSVRKMAPKLRRTVAFRS</sequence>
<feature type="region of interest" description="Disordered" evidence="1">
    <location>
        <begin position="47"/>
        <end position="72"/>
    </location>
</feature>
<dbReference type="PANTHER" id="PTHR47843">
    <property type="entry name" value="BTB DOMAIN-CONTAINING PROTEIN-RELATED"/>
    <property type="match status" value="1"/>
</dbReference>
<evidence type="ECO:0000313" key="4">
    <source>
        <dbReference type="Proteomes" id="UP001310890"/>
    </source>
</evidence>
<feature type="compositionally biased region" description="Polar residues" evidence="1">
    <location>
        <begin position="315"/>
        <end position="334"/>
    </location>
</feature>
<proteinExistence type="predicted"/>
<accession>A0AAN7TE08</accession>
<reference evidence="3" key="1">
    <citation type="submission" date="2023-08" db="EMBL/GenBank/DDBJ databases">
        <title>Black Yeasts Isolated from many extreme environments.</title>
        <authorList>
            <person name="Coleine C."/>
            <person name="Stajich J.E."/>
            <person name="Selbmann L."/>
        </authorList>
    </citation>
    <scope>NUCLEOTIDE SEQUENCE</scope>
    <source>
        <strain evidence="3">CCFEE 5401</strain>
    </source>
</reference>
<evidence type="ECO:0000259" key="2">
    <source>
        <dbReference type="PROSITE" id="PS50097"/>
    </source>
</evidence>
<feature type="compositionally biased region" description="Polar residues" evidence="1">
    <location>
        <begin position="358"/>
        <end position="369"/>
    </location>
</feature>
<feature type="domain" description="BTB" evidence="2">
    <location>
        <begin position="17"/>
        <end position="100"/>
    </location>
</feature>
<dbReference type="InterPro" id="IPR000210">
    <property type="entry name" value="BTB/POZ_dom"/>
</dbReference>
<feature type="compositionally biased region" description="Low complexity" evidence="1">
    <location>
        <begin position="340"/>
        <end position="349"/>
    </location>
</feature>
<dbReference type="SUPFAM" id="SSF54695">
    <property type="entry name" value="POZ domain"/>
    <property type="match status" value="1"/>
</dbReference>
<dbReference type="EMBL" id="JAVRRL010000032">
    <property type="protein sequence ID" value="KAK5112244.1"/>
    <property type="molecule type" value="Genomic_DNA"/>
</dbReference>
<evidence type="ECO:0000256" key="1">
    <source>
        <dbReference type="SAM" id="MobiDB-lite"/>
    </source>
</evidence>
<organism evidence="3 4">
    <name type="scientific">Meristemomyces frigidus</name>
    <dbReference type="NCBI Taxonomy" id="1508187"/>
    <lineage>
        <taxon>Eukaryota</taxon>
        <taxon>Fungi</taxon>
        <taxon>Dikarya</taxon>
        <taxon>Ascomycota</taxon>
        <taxon>Pezizomycotina</taxon>
        <taxon>Dothideomycetes</taxon>
        <taxon>Dothideomycetidae</taxon>
        <taxon>Mycosphaerellales</taxon>
        <taxon>Teratosphaeriaceae</taxon>
        <taxon>Meristemomyces</taxon>
    </lineage>
</organism>
<feature type="region of interest" description="Disordered" evidence="1">
    <location>
        <begin position="242"/>
        <end position="396"/>
    </location>
</feature>
<protein>
    <recommendedName>
        <fullName evidence="2">BTB domain-containing protein</fullName>
    </recommendedName>
</protein>
<dbReference type="AlphaFoldDB" id="A0AAN7TE08"/>
<dbReference type="Gene3D" id="3.30.710.10">
    <property type="entry name" value="Potassium Channel Kv1.1, Chain A"/>
    <property type="match status" value="1"/>
</dbReference>
<gene>
    <name evidence="3" type="ORF">LTR62_004405</name>
</gene>
<dbReference type="Pfam" id="PF00651">
    <property type="entry name" value="BTB"/>
    <property type="match status" value="1"/>
</dbReference>